<dbReference type="Pfam" id="PF04773">
    <property type="entry name" value="FecR"/>
    <property type="match status" value="1"/>
</dbReference>
<dbReference type="RefSeq" id="WP_273912178.1">
    <property type="nucleotide sequence ID" value="NZ_JAMDGX010000050.1"/>
</dbReference>
<dbReference type="Gene3D" id="2.60.120.1440">
    <property type="match status" value="1"/>
</dbReference>
<dbReference type="InterPro" id="IPR006311">
    <property type="entry name" value="TAT_signal"/>
</dbReference>
<evidence type="ECO:0000259" key="1">
    <source>
        <dbReference type="Pfam" id="PF04773"/>
    </source>
</evidence>
<reference evidence="2 3" key="1">
    <citation type="submission" date="2022-05" db="EMBL/GenBank/DDBJ databases">
        <title>Novel Pseudomonas spp. Isolated from a Rainbow Trout Aquaculture Facility.</title>
        <authorList>
            <person name="Testerman T."/>
            <person name="Graf J."/>
        </authorList>
    </citation>
    <scope>NUCLEOTIDE SEQUENCE [LARGE SCALE GENOMIC DNA]</scope>
    <source>
        <strain evidence="2 3">ID681</strain>
    </source>
</reference>
<dbReference type="InterPro" id="IPR006860">
    <property type="entry name" value="FecR"/>
</dbReference>
<dbReference type="PANTHER" id="PTHR30273">
    <property type="entry name" value="PERIPLASMIC SIGNAL SENSOR AND SIGMA FACTOR ACTIVATOR FECR-RELATED"/>
    <property type="match status" value="1"/>
</dbReference>
<dbReference type="EMBL" id="JAMDGY010000060">
    <property type="protein sequence ID" value="MDD0992612.1"/>
    <property type="molecule type" value="Genomic_DNA"/>
</dbReference>
<evidence type="ECO:0000313" key="2">
    <source>
        <dbReference type="EMBL" id="MDD0992612.1"/>
    </source>
</evidence>
<dbReference type="Proteomes" id="UP001148203">
    <property type="component" value="Unassembled WGS sequence"/>
</dbReference>
<dbReference type="InterPro" id="IPR012373">
    <property type="entry name" value="Ferrdict_sens_TM"/>
</dbReference>
<protein>
    <submittedName>
        <fullName evidence="2">FecR domain-containing protein</fullName>
    </submittedName>
</protein>
<dbReference type="PANTHER" id="PTHR30273:SF2">
    <property type="entry name" value="PROTEIN FECR"/>
    <property type="match status" value="1"/>
</dbReference>
<feature type="domain" description="FecR protein" evidence="1">
    <location>
        <begin position="55"/>
        <end position="151"/>
    </location>
</feature>
<sequence length="266" mass="29134">MSTDSSPDAFERLFTDHPGWLQRRQLVKLLTLFAGVGAAAWGLEQATPWQRVVADHATEVGERRRLTLADGSSLDLNTDSAVRLYDERGAQTIELLRGEISVHLTGHAPSGLRTMLRVRTDAGLLEAMAAQFSARLDADGIRLSVLRGTVQMFPQVVPDEATAQAGECWMLQPLRVWLLEGVAAQVDATAWRDGVLVARDMPLERVLAELGRYRHGRLSCDPQLAQLPISGHFQLEDINATLGSLAHAHGLKLHSVLGLWTRLSAA</sequence>
<gene>
    <name evidence="2" type="ORF">M5G11_18955</name>
</gene>
<proteinExistence type="predicted"/>
<comment type="caution">
    <text evidence="2">The sequence shown here is derived from an EMBL/GenBank/DDBJ whole genome shotgun (WGS) entry which is preliminary data.</text>
</comment>
<dbReference type="Gene3D" id="3.55.50.30">
    <property type="match status" value="1"/>
</dbReference>
<dbReference type="PROSITE" id="PS51318">
    <property type="entry name" value="TAT"/>
    <property type="match status" value="1"/>
</dbReference>
<organism evidence="2 3">
    <name type="scientific">Pseudomonas fontis</name>
    <dbReference type="NCBI Taxonomy" id="2942633"/>
    <lineage>
        <taxon>Bacteria</taxon>
        <taxon>Pseudomonadati</taxon>
        <taxon>Pseudomonadota</taxon>
        <taxon>Gammaproteobacteria</taxon>
        <taxon>Pseudomonadales</taxon>
        <taxon>Pseudomonadaceae</taxon>
        <taxon>Pseudomonas</taxon>
    </lineage>
</organism>
<name>A0ABT5NWQ0_9PSED</name>
<accession>A0ABT5NWQ0</accession>
<evidence type="ECO:0000313" key="3">
    <source>
        <dbReference type="Proteomes" id="UP001148203"/>
    </source>
</evidence>
<keyword evidence="3" id="KW-1185">Reference proteome</keyword>